<evidence type="ECO:0000313" key="3">
    <source>
        <dbReference type="Proteomes" id="UP000656548"/>
    </source>
</evidence>
<protein>
    <recommendedName>
        <fullName evidence="1">TNT domain-containing protein</fullName>
    </recommendedName>
</protein>
<dbReference type="SUPFAM" id="SSF160424">
    <property type="entry name" value="BH3703-like"/>
    <property type="match status" value="1"/>
</dbReference>
<dbReference type="EMBL" id="JADBEJ010000004">
    <property type="protein sequence ID" value="MBE1576122.1"/>
    <property type="molecule type" value="Genomic_DNA"/>
</dbReference>
<keyword evidence="3" id="KW-1185">Reference proteome</keyword>
<reference evidence="2 3" key="1">
    <citation type="submission" date="2020-10" db="EMBL/GenBank/DDBJ databases">
        <title>Sequencing the genomes of 1000 actinobacteria strains.</title>
        <authorList>
            <person name="Klenk H.-P."/>
        </authorList>
    </citation>
    <scope>NUCLEOTIDE SEQUENCE [LARGE SCALE GENOMIC DNA]</scope>
    <source>
        <strain evidence="2 3">DSM 46661</strain>
    </source>
</reference>
<dbReference type="PANTHER" id="PTHR42059">
    <property type="entry name" value="TNT DOMAIN-CONTAINING PROTEIN"/>
    <property type="match status" value="1"/>
</dbReference>
<sequence>MTAAREPLGAGEQDRIWGLVSNLVANFCPVDWSQVMITYRAIGDYSELSVMVRRATDGGLNLWTPRPELAGLLAELRAGMYRPGRGTWNETTAHVYLDSRIESNYGWDQEPTWDGEPPTSAYVRELADFPRDAGMVPDWLADRSGRAAVATLAGDSDADISAKEALAAAAQAAAELELDTSRYRIGEIADGAWCLLPENGRWAVFWAQGEERFARADFATAWEAARYFTGHLYLNRSAFRDELPPDAKRPTSAWPIQPMSDDGGLSLYEGKRLVTLPPGTEMDRYGDPAGNTLFAARTEFTHRSHKAERAQREYHLYRLVRPVRAITGTAVAWYEQAGGGTAYVLARSVADLLADGSLVEIPQATTQPPPPRTGGEHR</sequence>
<dbReference type="RefSeq" id="WP_192743469.1">
    <property type="nucleotide sequence ID" value="NZ_JADBEJ010000004.1"/>
</dbReference>
<organism evidence="2 3">
    <name type="scientific">Amycolatopsis roodepoortensis</name>
    <dbReference type="NCBI Taxonomy" id="700274"/>
    <lineage>
        <taxon>Bacteria</taxon>
        <taxon>Bacillati</taxon>
        <taxon>Actinomycetota</taxon>
        <taxon>Actinomycetes</taxon>
        <taxon>Pseudonocardiales</taxon>
        <taxon>Pseudonocardiaceae</taxon>
        <taxon>Amycolatopsis</taxon>
    </lineage>
</organism>
<evidence type="ECO:0000259" key="1">
    <source>
        <dbReference type="Pfam" id="PF14021"/>
    </source>
</evidence>
<proteinExistence type="predicted"/>
<gene>
    <name evidence="2" type="ORF">H4W30_003169</name>
</gene>
<dbReference type="InterPro" id="IPR053024">
    <property type="entry name" value="Fungal_surface_NADase"/>
</dbReference>
<dbReference type="InterPro" id="IPR036170">
    <property type="entry name" value="YezG-like_sf"/>
</dbReference>
<name>A0ABR9L6W3_9PSEU</name>
<comment type="caution">
    <text evidence="2">The sequence shown here is derived from an EMBL/GenBank/DDBJ whole genome shotgun (WGS) entry which is preliminary data.</text>
</comment>
<feature type="domain" description="TNT" evidence="1">
    <location>
        <begin position="275"/>
        <end position="361"/>
    </location>
</feature>
<dbReference type="PANTHER" id="PTHR42059:SF1">
    <property type="entry name" value="TNT DOMAIN-CONTAINING PROTEIN"/>
    <property type="match status" value="1"/>
</dbReference>
<dbReference type="InterPro" id="IPR025331">
    <property type="entry name" value="TNT"/>
</dbReference>
<evidence type="ECO:0000313" key="2">
    <source>
        <dbReference type="EMBL" id="MBE1576122.1"/>
    </source>
</evidence>
<accession>A0ABR9L6W3</accession>
<dbReference type="Proteomes" id="UP000656548">
    <property type="component" value="Unassembled WGS sequence"/>
</dbReference>
<dbReference type="Pfam" id="PF14021">
    <property type="entry name" value="TNT"/>
    <property type="match status" value="1"/>
</dbReference>